<evidence type="ECO:0000256" key="4">
    <source>
        <dbReference type="ARBA" id="ARBA00023143"/>
    </source>
</evidence>
<evidence type="ECO:0000256" key="1">
    <source>
        <dbReference type="ARBA" id="ARBA00004117"/>
    </source>
</evidence>
<dbReference type="NCBIfam" id="TIGR01395">
    <property type="entry name" value="FlgC"/>
    <property type="match status" value="1"/>
</dbReference>
<evidence type="ECO:0000313" key="10">
    <source>
        <dbReference type="Proteomes" id="UP000528322"/>
    </source>
</evidence>
<dbReference type="PANTHER" id="PTHR30435">
    <property type="entry name" value="FLAGELLAR PROTEIN"/>
    <property type="match status" value="1"/>
</dbReference>
<evidence type="ECO:0000259" key="8">
    <source>
        <dbReference type="Pfam" id="PF06429"/>
    </source>
</evidence>
<dbReference type="PANTHER" id="PTHR30435:SF2">
    <property type="entry name" value="FLAGELLAR BASAL-BODY ROD PROTEIN FLGC"/>
    <property type="match status" value="1"/>
</dbReference>
<name>A0A7W7Y5Q0_9BACT</name>
<accession>A0A7W7Y5Q0</accession>
<dbReference type="GO" id="GO:0071978">
    <property type="term" value="P:bacterial-type flagellum-dependent swarming motility"/>
    <property type="evidence" value="ECO:0007669"/>
    <property type="project" value="TreeGrafter"/>
</dbReference>
<dbReference type="Pfam" id="PF00460">
    <property type="entry name" value="Flg_bb_rod"/>
    <property type="match status" value="1"/>
</dbReference>
<comment type="subcellular location">
    <subcellularLocation>
        <location evidence="1 6">Bacterial flagellum basal body</location>
    </subcellularLocation>
</comment>
<dbReference type="EMBL" id="JACHID010000010">
    <property type="protein sequence ID" value="MBB5022389.1"/>
    <property type="molecule type" value="Genomic_DNA"/>
</dbReference>
<dbReference type="InterPro" id="IPR010930">
    <property type="entry name" value="Flg_bb/hook_C_dom"/>
</dbReference>
<evidence type="ECO:0000256" key="3">
    <source>
        <dbReference type="ARBA" id="ARBA00017941"/>
    </source>
</evidence>
<proteinExistence type="inferred from homology"/>
<evidence type="ECO:0000313" key="9">
    <source>
        <dbReference type="EMBL" id="MBB5022389.1"/>
    </source>
</evidence>
<keyword evidence="10" id="KW-1185">Reference proteome</keyword>
<protein>
    <recommendedName>
        <fullName evidence="3 6">Flagellar basal-body rod protein FlgC</fullName>
    </recommendedName>
</protein>
<dbReference type="GO" id="GO:0030694">
    <property type="term" value="C:bacterial-type flagellum basal body, rod"/>
    <property type="evidence" value="ECO:0007669"/>
    <property type="project" value="UniProtKB-UniRule"/>
</dbReference>
<dbReference type="RefSeq" id="WP_183732803.1">
    <property type="nucleotide sequence ID" value="NZ_JACHID010000010.1"/>
</dbReference>
<keyword evidence="9" id="KW-0282">Flagellum</keyword>
<feature type="domain" description="Flagellar basal body rod protein N-terminal" evidence="7">
    <location>
        <begin position="7"/>
        <end position="34"/>
    </location>
</feature>
<sequence length="151" mass="16977">MSFFNGLEIASTALFAQRQRMNVISSNLANAQTTRTEDGTYYKRKDLVFRPQTIHEEARGKIFPSSFDEAWKKKIEGVQVEAIIEDDKPPILKYDPGHPDADEEGYVAYPNISIVEEMTDMITASRAYEANTAIIETIKKMANEAVGLGRV</sequence>
<organism evidence="9 10">
    <name type="scientific">Desulfurispira natronophila</name>
    <dbReference type="NCBI Taxonomy" id="682562"/>
    <lineage>
        <taxon>Bacteria</taxon>
        <taxon>Pseudomonadati</taxon>
        <taxon>Chrysiogenota</taxon>
        <taxon>Chrysiogenia</taxon>
        <taxon>Chrysiogenales</taxon>
        <taxon>Chrysiogenaceae</taxon>
        <taxon>Desulfurispira</taxon>
    </lineage>
</organism>
<evidence type="ECO:0000256" key="6">
    <source>
        <dbReference type="RuleBase" id="RU362062"/>
    </source>
</evidence>
<comment type="caution">
    <text evidence="9">The sequence shown here is derived from an EMBL/GenBank/DDBJ whole genome shotgun (WGS) entry which is preliminary data.</text>
</comment>
<dbReference type="InterPro" id="IPR001444">
    <property type="entry name" value="Flag_bb_rod_N"/>
</dbReference>
<dbReference type="InterPro" id="IPR006299">
    <property type="entry name" value="FlgC"/>
</dbReference>
<keyword evidence="9" id="KW-0969">Cilium</keyword>
<feature type="domain" description="Flagellar basal-body/hook protein C-terminal" evidence="8">
    <location>
        <begin position="104"/>
        <end position="146"/>
    </location>
</feature>
<dbReference type="AlphaFoldDB" id="A0A7W7Y5Q0"/>
<keyword evidence="4 6" id="KW-0975">Bacterial flagellum</keyword>
<gene>
    <name evidence="9" type="ORF">HNR37_001724</name>
</gene>
<comment type="similarity">
    <text evidence="2">Belongs to the flagella basal body rod proteins family.</text>
</comment>
<keyword evidence="9" id="KW-0966">Cell projection</keyword>
<evidence type="ECO:0000256" key="5">
    <source>
        <dbReference type="ARBA" id="ARBA00025933"/>
    </source>
</evidence>
<evidence type="ECO:0000259" key="7">
    <source>
        <dbReference type="Pfam" id="PF00460"/>
    </source>
</evidence>
<dbReference type="Proteomes" id="UP000528322">
    <property type="component" value="Unassembled WGS sequence"/>
</dbReference>
<evidence type="ECO:0000256" key="2">
    <source>
        <dbReference type="ARBA" id="ARBA00009677"/>
    </source>
</evidence>
<dbReference type="Pfam" id="PF06429">
    <property type="entry name" value="Flg_bbr_C"/>
    <property type="match status" value="1"/>
</dbReference>
<comment type="subunit">
    <text evidence="5 6">The basal body constitutes a major portion of the flagellar organelle and consists of four rings (L,P,S, and M) mounted on a central rod. The rod consists of about 26 subunits of FlgG in the distal portion, and FlgB, FlgC and FlgF are thought to build up the proximal portion of the rod with about 6 subunits each.</text>
</comment>
<reference evidence="9 10" key="1">
    <citation type="submission" date="2020-08" db="EMBL/GenBank/DDBJ databases">
        <title>Genomic Encyclopedia of Type Strains, Phase IV (KMG-IV): sequencing the most valuable type-strain genomes for metagenomic binning, comparative biology and taxonomic classification.</title>
        <authorList>
            <person name="Goeker M."/>
        </authorList>
    </citation>
    <scope>NUCLEOTIDE SEQUENCE [LARGE SCALE GENOMIC DNA]</scope>
    <source>
        <strain evidence="9 10">DSM 22071</strain>
    </source>
</reference>